<evidence type="ECO:0000313" key="2">
    <source>
        <dbReference type="EnsemblMetazoa" id="GPAI043238-PA"/>
    </source>
</evidence>
<reference evidence="2" key="2">
    <citation type="submission" date="2020-05" db="UniProtKB">
        <authorList>
            <consortium name="EnsemblMetazoa"/>
        </authorList>
    </citation>
    <scope>IDENTIFICATION</scope>
    <source>
        <strain evidence="2">IAEA</strain>
    </source>
</reference>
<keyword evidence="1" id="KW-0472">Membrane</keyword>
<dbReference type="Proteomes" id="UP000092445">
    <property type="component" value="Unassembled WGS sequence"/>
</dbReference>
<keyword evidence="1" id="KW-0812">Transmembrane</keyword>
<reference evidence="3" key="1">
    <citation type="submission" date="2014-03" db="EMBL/GenBank/DDBJ databases">
        <authorList>
            <person name="Aksoy S."/>
            <person name="Warren W."/>
            <person name="Wilson R.K."/>
        </authorList>
    </citation>
    <scope>NUCLEOTIDE SEQUENCE [LARGE SCALE GENOMIC DNA]</scope>
    <source>
        <strain evidence="3">IAEA</strain>
    </source>
</reference>
<keyword evidence="1" id="KW-1133">Transmembrane helix</keyword>
<name>A0A1B0AEK2_GLOPL</name>
<accession>A0A1B0AEK2</accession>
<evidence type="ECO:0000256" key="1">
    <source>
        <dbReference type="SAM" id="Phobius"/>
    </source>
</evidence>
<feature type="transmembrane region" description="Helical" evidence="1">
    <location>
        <begin position="33"/>
        <end position="58"/>
    </location>
</feature>
<sequence>MVQNGVDRHTDASIFTRKVVVFYINGGKNRLMYLYIFYALSLALCCCSVYFAAKLVFILNIASEYLIGLYLSPTFRSLVIPAQFCSHGFAFLTIINVQKAIRVDVKIYLGWIEHHNNGRAFIIYLWVLQTG</sequence>
<organism evidence="2 3">
    <name type="scientific">Glossina pallidipes</name>
    <name type="common">Tsetse fly</name>
    <dbReference type="NCBI Taxonomy" id="7398"/>
    <lineage>
        <taxon>Eukaryota</taxon>
        <taxon>Metazoa</taxon>
        <taxon>Ecdysozoa</taxon>
        <taxon>Arthropoda</taxon>
        <taxon>Hexapoda</taxon>
        <taxon>Insecta</taxon>
        <taxon>Pterygota</taxon>
        <taxon>Neoptera</taxon>
        <taxon>Endopterygota</taxon>
        <taxon>Diptera</taxon>
        <taxon>Brachycera</taxon>
        <taxon>Muscomorpha</taxon>
        <taxon>Hippoboscoidea</taxon>
        <taxon>Glossinidae</taxon>
        <taxon>Glossina</taxon>
    </lineage>
</organism>
<evidence type="ECO:0000313" key="3">
    <source>
        <dbReference type="Proteomes" id="UP000092445"/>
    </source>
</evidence>
<dbReference type="VEuPathDB" id="VectorBase:GPAI043238"/>
<protein>
    <submittedName>
        <fullName evidence="2">Uncharacterized protein</fullName>
    </submittedName>
</protein>
<proteinExistence type="predicted"/>
<dbReference type="AlphaFoldDB" id="A0A1B0AEK2"/>
<dbReference type="EnsemblMetazoa" id="GPAI043238-RA">
    <property type="protein sequence ID" value="GPAI043238-PA"/>
    <property type="gene ID" value="GPAI043238"/>
</dbReference>
<feature type="transmembrane region" description="Helical" evidence="1">
    <location>
        <begin position="78"/>
        <end position="97"/>
    </location>
</feature>
<keyword evidence="3" id="KW-1185">Reference proteome</keyword>